<dbReference type="InterPro" id="IPR058363">
    <property type="entry name" value="DUF8050"/>
</dbReference>
<feature type="transmembrane region" description="Helical" evidence="1">
    <location>
        <begin position="74"/>
        <end position="96"/>
    </location>
</feature>
<protein>
    <submittedName>
        <fullName evidence="3">TIGR04206 family protein</fullName>
    </submittedName>
</protein>
<dbReference type="GeneID" id="81124506"/>
<keyword evidence="1" id="KW-0472">Membrane</keyword>
<dbReference type="Proteomes" id="UP001596461">
    <property type="component" value="Unassembled WGS sequence"/>
</dbReference>
<dbReference type="AlphaFoldDB" id="A0ABD5WCB9"/>
<keyword evidence="1" id="KW-0812">Transmembrane</keyword>
<keyword evidence="4" id="KW-1185">Reference proteome</keyword>
<feature type="domain" description="DUF8050" evidence="2">
    <location>
        <begin position="4"/>
        <end position="150"/>
    </location>
</feature>
<keyword evidence="1" id="KW-1133">Transmembrane helix</keyword>
<gene>
    <name evidence="3" type="ORF">ACFQL9_14935</name>
</gene>
<evidence type="ECO:0000313" key="4">
    <source>
        <dbReference type="Proteomes" id="UP001596461"/>
    </source>
</evidence>
<evidence type="ECO:0000259" key="2">
    <source>
        <dbReference type="Pfam" id="PF26224"/>
    </source>
</evidence>
<feature type="transmembrane region" description="Helical" evidence="1">
    <location>
        <begin position="103"/>
        <end position="124"/>
    </location>
</feature>
<accession>A0ABD5WCB9</accession>
<name>A0ABD5WCB9_9EURY</name>
<sequence length="158" mass="16674">MPAASSRPGRLPRATPGRVVAAVLFCGLVPWSVQTFADGGVPFLRFVWGGLSFAPVVYARTLADYLALSGSPLLVPWVIAACCWLLAVASAALGFLDREDPRVTAGLLVLAGAVNASVALRFGLQPLRSGYPVGTVALWAVAAWRYLSSVGPRPARRR</sequence>
<feature type="transmembrane region" description="Helical" evidence="1">
    <location>
        <begin position="130"/>
        <end position="148"/>
    </location>
</feature>
<evidence type="ECO:0000256" key="1">
    <source>
        <dbReference type="SAM" id="Phobius"/>
    </source>
</evidence>
<comment type="caution">
    <text evidence="3">The sequence shown here is derived from an EMBL/GenBank/DDBJ whole genome shotgun (WGS) entry which is preliminary data.</text>
</comment>
<organism evidence="3 4">
    <name type="scientific">Halobaculum lipolyticum</name>
    <dbReference type="NCBI Taxonomy" id="3032001"/>
    <lineage>
        <taxon>Archaea</taxon>
        <taxon>Methanobacteriati</taxon>
        <taxon>Methanobacteriota</taxon>
        <taxon>Stenosarchaea group</taxon>
        <taxon>Halobacteria</taxon>
        <taxon>Halobacteriales</taxon>
        <taxon>Haloferacaceae</taxon>
        <taxon>Halobaculum</taxon>
    </lineage>
</organism>
<dbReference type="EMBL" id="JBHTAH010000015">
    <property type="protein sequence ID" value="MFC7070942.1"/>
    <property type="molecule type" value="Genomic_DNA"/>
</dbReference>
<proteinExistence type="predicted"/>
<dbReference type="RefSeq" id="WP_284032639.1">
    <property type="nucleotide sequence ID" value="NZ_CP126154.1"/>
</dbReference>
<dbReference type="Pfam" id="PF26224">
    <property type="entry name" value="DUF8050"/>
    <property type="match status" value="1"/>
</dbReference>
<reference evidence="3 4" key="1">
    <citation type="journal article" date="2019" name="Int. J. Syst. Evol. Microbiol.">
        <title>The Global Catalogue of Microorganisms (GCM) 10K type strain sequencing project: providing services to taxonomists for standard genome sequencing and annotation.</title>
        <authorList>
            <consortium name="The Broad Institute Genomics Platform"/>
            <consortium name="The Broad Institute Genome Sequencing Center for Infectious Disease"/>
            <person name="Wu L."/>
            <person name="Ma J."/>
        </authorList>
    </citation>
    <scope>NUCLEOTIDE SEQUENCE [LARGE SCALE GENOMIC DNA]</scope>
    <source>
        <strain evidence="3 4">DT31</strain>
    </source>
</reference>
<evidence type="ECO:0000313" key="3">
    <source>
        <dbReference type="EMBL" id="MFC7070942.1"/>
    </source>
</evidence>